<keyword evidence="3" id="KW-0408">Iron</keyword>
<dbReference type="AlphaFoldDB" id="A0A059VK35"/>
<dbReference type="HOGENOM" id="CLU_048562_1_0_6"/>
<dbReference type="InterPro" id="IPR042243">
    <property type="entry name" value="HypD_1"/>
</dbReference>
<comment type="similarity">
    <text evidence="1 4">Belongs to the HypD family.</text>
</comment>
<dbReference type="PANTHER" id="PTHR30149">
    <property type="entry name" value="HYDROGENASE PROTEIN ASSEMBLY PROTEIN HYPD"/>
    <property type="match status" value="1"/>
</dbReference>
<dbReference type="PATRIC" id="fig|1261127.3.peg.2633"/>
<dbReference type="KEGG" id="cama:F384_12590"/>
<organism evidence="5 6">
    <name type="scientific">Citrobacter amalonaticus Y19</name>
    <dbReference type="NCBI Taxonomy" id="1261127"/>
    <lineage>
        <taxon>Bacteria</taxon>
        <taxon>Pseudomonadati</taxon>
        <taxon>Pseudomonadota</taxon>
        <taxon>Gammaproteobacteria</taxon>
        <taxon>Enterobacterales</taxon>
        <taxon>Enterobacteriaceae</taxon>
        <taxon>Citrobacter</taxon>
    </lineage>
</organism>
<dbReference type="InterPro" id="IPR002780">
    <property type="entry name" value="Hyd_form_HypD"/>
</dbReference>
<dbReference type="GO" id="GO:0051539">
    <property type="term" value="F:4 iron, 4 sulfur cluster binding"/>
    <property type="evidence" value="ECO:0007669"/>
    <property type="project" value="TreeGrafter"/>
</dbReference>
<keyword evidence="2" id="KW-0479">Metal-binding</keyword>
<dbReference type="Gene3D" id="3.40.50.11750">
    <property type="entry name" value="HypD, alpha/beta domain 1"/>
    <property type="match status" value="2"/>
</dbReference>
<protein>
    <recommendedName>
        <fullName evidence="4">Hydrogenase maturation factor</fullName>
    </recommendedName>
</protein>
<dbReference type="NCBIfam" id="TIGR00075">
    <property type="entry name" value="hypD"/>
    <property type="match status" value="1"/>
</dbReference>
<evidence type="ECO:0000256" key="1">
    <source>
        <dbReference type="ARBA" id="ARBA00007888"/>
    </source>
</evidence>
<proteinExistence type="inferred from homology"/>
<dbReference type="PANTHER" id="PTHR30149:SF0">
    <property type="entry name" value="HYDROGENASE MATURATION FACTOR HYPD"/>
    <property type="match status" value="1"/>
</dbReference>
<dbReference type="InterPro" id="IPR042244">
    <property type="entry name" value="HypD_2_sf"/>
</dbReference>
<dbReference type="RefSeq" id="WP_046483180.1">
    <property type="nucleotide sequence ID" value="NZ_CP011132.1"/>
</dbReference>
<name>A0A059VK35_CITAM</name>
<gene>
    <name evidence="5" type="ORF">F384_12590</name>
</gene>
<dbReference type="Proteomes" id="UP000034085">
    <property type="component" value="Chromosome"/>
</dbReference>
<evidence type="ECO:0000256" key="2">
    <source>
        <dbReference type="ARBA" id="ARBA00022723"/>
    </source>
</evidence>
<dbReference type="GO" id="GO:0051604">
    <property type="term" value="P:protein maturation"/>
    <property type="evidence" value="ECO:0007669"/>
    <property type="project" value="TreeGrafter"/>
</dbReference>
<dbReference type="EMBL" id="CP011132">
    <property type="protein sequence ID" value="AHZ96935.1"/>
    <property type="molecule type" value="Genomic_DNA"/>
</dbReference>
<evidence type="ECO:0000256" key="3">
    <source>
        <dbReference type="ARBA" id="ARBA00023004"/>
    </source>
</evidence>
<dbReference type="GO" id="GO:0070025">
    <property type="term" value="F:carbon monoxide binding"/>
    <property type="evidence" value="ECO:0007669"/>
    <property type="project" value="TreeGrafter"/>
</dbReference>
<accession>A0A059VK35</accession>
<evidence type="ECO:0000313" key="5">
    <source>
        <dbReference type="EMBL" id="AHZ96935.1"/>
    </source>
</evidence>
<dbReference type="OrthoDB" id="9770424at2"/>
<evidence type="ECO:0000256" key="4">
    <source>
        <dbReference type="PIRNR" id="PIRNR005622"/>
    </source>
</evidence>
<dbReference type="Pfam" id="PF01924">
    <property type="entry name" value="HypD"/>
    <property type="match status" value="1"/>
</dbReference>
<sequence>MRFVDEYRAPQQVMQLIAHLRERAVHLTYTSARPLRIMEVCGGHTHAIFKFGLDQLLPENIEFIHGPGCPVCVLPMGRIDTCVEIASHPDVIFCTFGDAIRVPGKNGSLLQAKARGADVRIVYSPMDVLALAEKNPQRKVVFFGIGFETTMPATAITLQLVKTRNIDNFWFLCQHITLLPTLRSLLEQPDNGINAFLAPGHVSMVIGTDAYTFIADEFQRPLVVAGFEPLDLLQGVLMLVEQKIAAHSKVENQYRRVVPDEGNRLAQAAMADVFAVSGNSEWRGLGMIGESGVHLTPDYQQFDAEAYFRPAVQQVYDDPRARCGDVLTGRCKPHQCPLFGNTCNPQSAFGALMVSSEGACAAWYQYRAQEYEV</sequence>
<dbReference type="PIRSF" id="PIRSF005622">
    <property type="entry name" value="Hydrgn_mat_hypD"/>
    <property type="match status" value="1"/>
</dbReference>
<dbReference type="Gene3D" id="6.10.20.100">
    <property type="match status" value="1"/>
</dbReference>
<evidence type="ECO:0000313" key="6">
    <source>
        <dbReference type="Proteomes" id="UP000034085"/>
    </source>
</evidence>
<reference evidence="5 6" key="1">
    <citation type="journal article" date="2013" name="Appl. Microbiol. Biotechnol.">
        <title>Glycerol assimilation and production of 1,3-propanediol by Citrobacter amalonaticus Y19.</title>
        <authorList>
            <person name="Ainala S.K."/>
            <person name="Ashok S."/>
            <person name="Ko Y."/>
            <person name="Park S."/>
        </authorList>
    </citation>
    <scope>NUCLEOTIDE SEQUENCE [LARGE SCALE GENOMIC DNA]</scope>
    <source>
        <strain evidence="5 6">Y19</strain>
    </source>
</reference>
<dbReference type="GO" id="GO:0005506">
    <property type="term" value="F:iron ion binding"/>
    <property type="evidence" value="ECO:0007669"/>
    <property type="project" value="TreeGrafter"/>
</dbReference>